<evidence type="ECO:0000313" key="3">
    <source>
        <dbReference type="Proteomes" id="UP000014074"/>
    </source>
</evidence>
<dbReference type="Proteomes" id="UP000014074">
    <property type="component" value="Unassembled WGS sequence"/>
</dbReference>
<name>R8BNV7_PHAM7</name>
<protein>
    <submittedName>
        <fullName evidence="2">Uncharacterized protein</fullName>
    </submittedName>
</protein>
<dbReference type="EMBL" id="KB933056">
    <property type="protein sequence ID" value="EOO01031.1"/>
    <property type="molecule type" value="Genomic_DNA"/>
</dbReference>
<dbReference type="KEGG" id="tmn:UCRPA7_3476"/>
<keyword evidence="3" id="KW-1185">Reference proteome</keyword>
<dbReference type="AlphaFoldDB" id="R8BNV7"/>
<feature type="signal peptide" evidence="1">
    <location>
        <begin position="1"/>
        <end position="20"/>
    </location>
</feature>
<dbReference type="HOGENOM" id="CLU_2335127_0_0_1"/>
<evidence type="ECO:0000313" key="2">
    <source>
        <dbReference type="EMBL" id="EOO01031.1"/>
    </source>
</evidence>
<sequence length="98" mass="9252">MKFPSAVLLAVIGAFTLSGAIPAQPSVNPAASNGEKGLEAAANAAEAVSLAEAGDAGALTTGAAFAAATAAIAKEGGDVNTNVNAAGNGTQDVQGKNN</sequence>
<gene>
    <name evidence="2" type="ORF">UCRPA7_3476</name>
</gene>
<evidence type="ECO:0000256" key="1">
    <source>
        <dbReference type="SAM" id="SignalP"/>
    </source>
</evidence>
<feature type="chain" id="PRO_5004462917" evidence="1">
    <location>
        <begin position="21"/>
        <end position="98"/>
    </location>
</feature>
<accession>R8BNV7</accession>
<dbReference type="RefSeq" id="XP_007914227.1">
    <property type="nucleotide sequence ID" value="XM_007916036.1"/>
</dbReference>
<reference evidence="3" key="1">
    <citation type="journal article" date="2013" name="Genome Announc.">
        <title>Draft genome sequence of the ascomycete Phaeoacremonium aleophilum strain UCR-PA7, a causal agent of the esca disease complex in grapevines.</title>
        <authorList>
            <person name="Blanco-Ulate B."/>
            <person name="Rolshausen P."/>
            <person name="Cantu D."/>
        </authorList>
    </citation>
    <scope>NUCLEOTIDE SEQUENCE [LARGE SCALE GENOMIC DNA]</scope>
    <source>
        <strain evidence="3">UCR-PA7</strain>
    </source>
</reference>
<dbReference type="GeneID" id="19323829"/>
<organism evidence="2 3">
    <name type="scientific">Phaeoacremonium minimum (strain UCR-PA7)</name>
    <name type="common">Esca disease fungus</name>
    <name type="synonym">Togninia minima</name>
    <dbReference type="NCBI Taxonomy" id="1286976"/>
    <lineage>
        <taxon>Eukaryota</taxon>
        <taxon>Fungi</taxon>
        <taxon>Dikarya</taxon>
        <taxon>Ascomycota</taxon>
        <taxon>Pezizomycotina</taxon>
        <taxon>Sordariomycetes</taxon>
        <taxon>Sordariomycetidae</taxon>
        <taxon>Togniniales</taxon>
        <taxon>Togniniaceae</taxon>
        <taxon>Phaeoacremonium</taxon>
    </lineage>
</organism>
<keyword evidence="1" id="KW-0732">Signal</keyword>
<proteinExistence type="predicted"/>